<protein>
    <submittedName>
        <fullName evidence="2">Glycosyltransferase involved in cell wall bisynthesis</fullName>
    </submittedName>
</protein>
<accession>A0ABY1QFR2</accession>
<dbReference type="Pfam" id="PF00535">
    <property type="entry name" value="Glycos_transf_2"/>
    <property type="match status" value="1"/>
</dbReference>
<feature type="domain" description="Glycosyltransferase 2-like" evidence="1">
    <location>
        <begin position="8"/>
        <end position="119"/>
    </location>
</feature>
<dbReference type="InterPro" id="IPR029044">
    <property type="entry name" value="Nucleotide-diphossugar_trans"/>
</dbReference>
<dbReference type="InterPro" id="IPR050834">
    <property type="entry name" value="Glycosyltransf_2"/>
</dbReference>
<evidence type="ECO:0000313" key="2">
    <source>
        <dbReference type="EMBL" id="SMP69465.1"/>
    </source>
</evidence>
<keyword evidence="3" id="KW-1185">Reference proteome</keyword>
<dbReference type="InterPro" id="IPR001173">
    <property type="entry name" value="Glyco_trans_2-like"/>
</dbReference>
<dbReference type="PANTHER" id="PTHR43685:SF2">
    <property type="entry name" value="GLYCOSYLTRANSFERASE 2-LIKE DOMAIN-CONTAINING PROTEIN"/>
    <property type="match status" value="1"/>
</dbReference>
<proteinExistence type="predicted"/>
<dbReference type="Proteomes" id="UP001158049">
    <property type="component" value="Unassembled WGS sequence"/>
</dbReference>
<gene>
    <name evidence="2" type="ORF">SAMN06295970_11531</name>
</gene>
<dbReference type="Gene3D" id="3.90.550.10">
    <property type="entry name" value="Spore Coat Polysaccharide Biosynthesis Protein SpsA, Chain A"/>
    <property type="match status" value="1"/>
</dbReference>
<dbReference type="CDD" id="cd00761">
    <property type="entry name" value="Glyco_tranf_GTA_type"/>
    <property type="match status" value="1"/>
</dbReference>
<sequence>MFESYPISLVVPTYNRGPLIEETIASALAQESGFAEIVVVDDGSTDNTVARLAAFGDRIQLIRSARGGVQQARNIGVAACSTPYVAFCDSDDLLQPTFTKVMLRGIGEHPEVDAWYANFFLFSSDAVDREKLEKAPEGFLNGATRGDDYCVNIPNLYERVLKFQPFFPTGSVIRKTFYQRLGGYDRRFNGVGAEDFEFLLRVICNGKLGYATLPLAAVRKHDHNDSKDTLRSLNGEAEILEYSLVHHPGAIQQRAAIRASVDQRRRQAFDIAYARGDFPSAIYTAAHFSVAPTDSNFRIKKAISNFPGIMRDMAWRLTQSVGHH</sequence>
<name>A0ABY1QFR2_9BURK</name>
<evidence type="ECO:0000313" key="3">
    <source>
        <dbReference type="Proteomes" id="UP001158049"/>
    </source>
</evidence>
<reference evidence="2 3" key="1">
    <citation type="submission" date="2017-05" db="EMBL/GenBank/DDBJ databases">
        <authorList>
            <person name="Varghese N."/>
            <person name="Submissions S."/>
        </authorList>
    </citation>
    <scope>NUCLEOTIDE SEQUENCE [LARGE SCALE GENOMIC DNA]</scope>
    <source>
        <strain evidence="2 3">DSM 26001</strain>
    </source>
</reference>
<dbReference type="PANTHER" id="PTHR43685">
    <property type="entry name" value="GLYCOSYLTRANSFERASE"/>
    <property type="match status" value="1"/>
</dbReference>
<evidence type="ECO:0000259" key="1">
    <source>
        <dbReference type="Pfam" id="PF00535"/>
    </source>
</evidence>
<comment type="caution">
    <text evidence="2">The sequence shown here is derived from an EMBL/GenBank/DDBJ whole genome shotgun (WGS) entry which is preliminary data.</text>
</comment>
<organism evidence="2 3">
    <name type="scientific">Noviherbaspirillum suwonense</name>
    <dbReference type="NCBI Taxonomy" id="1224511"/>
    <lineage>
        <taxon>Bacteria</taxon>
        <taxon>Pseudomonadati</taxon>
        <taxon>Pseudomonadota</taxon>
        <taxon>Betaproteobacteria</taxon>
        <taxon>Burkholderiales</taxon>
        <taxon>Oxalobacteraceae</taxon>
        <taxon>Noviherbaspirillum</taxon>
    </lineage>
</organism>
<dbReference type="RefSeq" id="WP_283443658.1">
    <property type="nucleotide sequence ID" value="NZ_FXUL01000015.1"/>
</dbReference>
<dbReference type="EMBL" id="FXUL01000015">
    <property type="protein sequence ID" value="SMP69465.1"/>
    <property type="molecule type" value="Genomic_DNA"/>
</dbReference>
<dbReference type="SUPFAM" id="SSF53448">
    <property type="entry name" value="Nucleotide-diphospho-sugar transferases"/>
    <property type="match status" value="1"/>
</dbReference>